<dbReference type="PhylomeDB" id="D7EIX3"/>
<gene>
    <name evidence="1" type="primary">GLEAN_16408</name>
    <name evidence="1" type="ORF">TcasGA2_TC016408</name>
</gene>
<sequence>MEPANVMIGDRNSFFSRLKEDVPSAVLLRCICHSAALIVNKACDMLPSELEDLMREVYTYIGGSSKRCDQLKEMQEYFCMKHHKILKVSGTRWLSTHQCVERLLSNWEVLKAYFEIAFFEDKLNSANHILQKLKDPKIKTHFEFMKYALNYLNSFNALFQSKTTLIHSLQKESKRLLLQLCQNFIKPNVLKENNLNLSLIQPSNYLEIEHVYVGTDCLNILNTMNAYDQKEIRLNILKFYICAAQEMIKRLPINNNLFSELEFLLPKFAFVQSVQKLREWY</sequence>
<protein>
    <submittedName>
        <fullName evidence="1">Uncharacterized protein</fullName>
    </submittedName>
</protein>
<accession>D7EIX3</accession>
<dbReference type="eggNOG" id="ENOG502QWQM">
    <property type="taxonomic scope" value="Eukaryota"/>
</dbReference>
<dbReference type="PANTHER" id="PTHR37162">
    <property type="entry name" value="HAT FAMILY DIMERISATION DOMAINCONTAINING PROTEIN-RELATED"/>
    <property type="match status" value="1"/>
</dbReference>
<dbReference type="AlphaFoldDB" id="D7EIX3"/>
<dbReference type="InterPro" id="IPR012337">
    <property type="entry name" value="RNaseH-like_sf"/>
</dbReference>
<reference evidence="1 2" key="2">
    <citation type="journal article" date="2010" name="Nucleic Acids Res.">
        <title>BeetleBase in 2010: revisions to provide comprehensive genomic information for Tribolium castaneum.</title>
        <authorList>
            <person name="Kim H.S."/>
            <person name="Murphy T."/>
            <person name="Xia J."/>
            <person name="Caragea D."/>
            <person name="Park Y."/>
            <person name="Beeman R.W."/>
            <person name="Lorenzen M.D."/>
            <person name="Butcher S."/>
            <person name="Manak J.R."/>
            <person name="Brown S.J."/>
        </authorList>
    </citation>
    <scope>NUCLEOTIDE SEQUENCE [LARGE SCALE GENOMIC DNA]</scope>
    <source>
        <strain evidence="1 2">Georgia GA2</strain>
    </source>
</reference>
<dbReference type="InParanoid" id="D7EIX3"/>
<dbReference type="SUPFAM" id="SSF53098">
    <property type="entry name" value="Ribonuclease H-like"/>
    <property type="match status" value="1"/>
</dbReference>
<evidence type="ECO:0000313" key="1">
    <source>
        <dbReference type="EMBL" id="EFA12406.1"/>
    </source>
</evidence>
<dbReference type="EMBL" id="KQ971905">
    <property type="protein sequence ID" value="EFA12406.1"/>
    <property type="molecule type" value="Genomic_DNA"/>
</dbReference>
<organism evidence="1 2">
    <name type="scientific">Tribolium castaneum</name>
    <name type="common">Red flour beetle</name>
    <dbReference type="NCBI Taxonomy" id="7070"/>
    <lineage>
        <taxon>Eukaryota</taxon>
        <taxon>Metazoa</taxon>
        <taxon>Ecdysozoa</taxon>
        <taxon>Arthropoda</taxon>
        <taxon>Hexapoda</taxon>
        <taxon>Insecta</taxon>
        <taxon>Pterygota</taxon>
        <taxon>Neoptera</taxon>
        <taxon>Endopterygota</taxon>
        <taxon>Coleoptera</taxon>
        <taxon>Polyphaga</taxon>
        <taxon>Cucujiformia</taxon>
        <taxon>Tenebrionidae</taxon>
        <taxon>Tenebrionidae incertae sedis</taxon>
        <taxon>Tribolium</taxon>
    </lineage>
</organism>
<evidence type="ECO:0000313" key="2">
    <source>
        <dbReference type="Proteomes" id="UP000007266"/>
    </source>
</evidence>
<proteinExistence type="predicted"/>
<name>D7EIX3_TRICA</name>
<reference evidence="1 2" key="1">
    <citation type="journal article" date="2008" name="Nature">
        <title>The genome of the model beetle and pest Tribolium castaneum.</title>
        <authorList>
            <consortium name="Tribolium Genome Sequencing Consortium"/>
            <person name="Richards S."/>
            <person name="Gibbs R.A."/>
            <person name="Weinstock G.M."/>
            <person name="Brown S.J."/>
            <person name="Denell R."/>
            <person name="Beeman R.W."/>
            <person name="Gibbs R."/>
            <person name="Beeman R.W."/>
            <person name="Brown S.J."/>
            <person name="Bucher G."/>
            <person name="Friedrich M."/>
            <person name="Grimmelikhuijzen C.J."/>
            <person name="Klingler M."/>
            <person name="Lorenzen M."/>
            <person name="Richards S."/>
            <person name="Roth S."/>
            <person name="Schroder R."/>
            <person name="Tautz D."/>
            <person name="Zdobnov E.M."/>
            <person name="Muzny D."/>
            <person name="Gibbs R.A."/>
            <person name="Weinstock G.M."/>
            <person name="Attaway T."/>
            <person name="Bell S."/>
            <person name="Buhay C.J."/>
            <person name="Chandrabose M.N."/>
            <person name="Chavez D."/>
            <person name="Clerk-Blankenburg K.P."/>
            <person name="Cree A."/>
            <person name="Dao M."/>
            <person name="Davis C."/>
            <person name="Chacko J."/>
            <person name="Dinh H."/>
            <person name="Dugan-Rocha S."/>
            <person name="Fowler G."/>
            <person name="Garner T.T."/>
            <person name="Garnes J."/>
            <person name="Gnirke A."/>
            <person name="Hawes A."/>
            <person name="Hernandez J."/>
            <person name="Hines S."/>
            <person name="Holder M."/>
            <person name="Hume J."/>
            <person name="Jhangiani S.N."/>
            <person name="Joshi V."/>
            <person name="Khan Z.M."/>
            <person name="Jackson L."/>
            <person name="Kovar C."/>
            <person name="Kowis A."/>
            <person name="Lee S."/>
            <person name="Lewis L.R."/>
            <person name="Margolis J."/>
            <person name="Morgan M."/>
            <person name="Nazareth L.V."/>
            <person name="Nguyen N."/>
            <person name="Okwuonu G."/>
            <person name="Parker D."/>
            <person name="Richards S."/>
            <person name="Ruiz S.J."/>
            <person name="Santibanez J."/>
            <person name="Savard J."/>
            <person name="Scherer S.E."/>
            <person name="Schneider B."/>
            <person name="Sodergren E."/>
            <person name="Tautz D."/>
            <person name="Vattahil S."/>
            <person name="Villasana D."/>
            <person name="White C.S."/>
            <person name="Wright R."/>
            <person name="Park Y."/>
            <person name="Beeman R.W."/>
            <person name="Lord J."/>
            <person name="Oppert B."/>
            <person name="Lorenzen M."/>
            <person name="Brown S."/>
            <person name="Wang L."/>
            <person name="Savard J."/>
            <person name="Tautz D."/>
            <person name="Richards S."/>
            <person name="Weinstock G."/>
            <person name="Gibbs R.A."/>
            <person name="Liu Y."/>
            <person name="Worley K."/>
            <person name="Weinstock G."/>
            <person name="Elsik C.G."/>
            <person name="Reese J.T."/>
            <person name="Elhaik E."/>
            <person name="Landan G."/>
            <person name="Graur D."/>
            <person name="Arensburger P."/>
            <person name="Atkinson P."/>
            <person name="Beeman R.W."/>
            <person name="Beidler J."/>
            <person name="Brown S.J."/>
            <person name="Demuth J.P."/>
            <person name="Drury D.W."/>
            <person name="Du Y.Z."/>
            <person name="Fujiwara H."/>
            <person name="Lorenzen M."/>
            <person name="Maselli V."/>
            <person name="Osanai M."/>
            <person name="Park Y."/>
            <person name="Robertson H.M."/>
            <person name="Tu Z."/>
            <person name="Wang J.J."/>
            <person name="Wang S."/>
            <person name="Richards S."/>
            <person name="Song H."/>
            <person name="Zhang L."/>
            <person name="Sodergren E."/>
            <person name="Werner D."/>
            <person name="Stanke M."/>
            <person name="Morgenstern B."/>
            <person name="Solovyev V."/>
            <person name="Kosarev P."/>
            <person name="Brown G."/>
            <person name="Chen H.C."/>
            <person name="Ermolaeva O."/>
            <person name="Hlavina W."/>
            <person name="Kapustin Y."/>
            <person name="Kiryutin B."/>
            <person name="Kitts P."/>
            <person name="Maglott D."/>
            <person name="Pruitt K."/>
            <person name="Sapojnikov V."/>
            <person name="Souvorov A."/>
            <person name="Mackey A.J."/>
            <person name="Waterhouse R.M."/>
            <person name="Wyder S."/>
            <person name="Zdobnov E.M."/>
            <person name="Zdobnov E.M."/>
            <person name="Wyder S."/>
            <person name="Kriventseva E.V."/>
            <person name="Kadowaki T."/>
            <person name="Bork P."/>
            <person name="Aranda M."/>
            <person name="Bao R."/>
            <person name="Beermann A."/>
            <person name="Berns N."/>
            <person name="Bolognesi R."/>
            <person name="Bonneton F."/>
            <person name="Bopp D."/>
            <person name="Brown S.J."/>
            <person name="Bucher G."/>
            <person name="Butts T."/>
            <person name="Chaumot A."/>
            <person name="Denell R.E."/>
            <person name="Ferrier D.E."/>
            <person name="Friedrich M."/>
            <person name="Gordon C.M."/>
            <person name="Jindra M."/>
            <person name="Klingler M."/>
            <person name="Lan Q."/>
            <person name="Lattorff H.M."/>
            <person name="Laudet V."/>
            <person name="von Levetsow C."/>
            <person name="Liu Z."/>
            <person name="Lutz R."/>
            <person name="Lynch J.A."/>
            <person name="da Fonseca R.N."/>
            <person name="Posnien N."/>
            <person name="Reuter R."/>
            <person name="Roth S."/>
            <person name="Savard J."/>
            <person name="Schinko J.B."/>
            <person name="Schmitt C."/>
            <person name="Schoppmeier M."/>
            <person name="Schroder R."/>
            <person name="Shippy T.D."/>
            <person name="Simonnet F."/>
            <person name="Marques-Souza H."/>
            <person name="Tautz D."/>
            <person name="Tomoyasu Y."/>
            <person name="Trauner J."/>
            <person name="Van der Zee M."/>
            <person name="Vervoort M."/>
            <person name="Wittkopp N."/>
            <person name="Wimmer E.A."/>
            <person name="Yang X."/>
            <person name="Jones A.K."/>
            <person name="Sattelle D.B."/>
            <person name="Ebert P.R."/>
            <person name="Nelson D."/>
            <person name="Scott J.G."/>
            <person name="Beeman R.W."/>
            <person name="Muthukrishnan S."/>
            <person name="Kramer K.J."/>
            <person name="Arakane Y."/>
            <person name="Beeman R.W."/>
            <person name="Zhu Q."/>
            <person name="Hogenkamp D."/>
            <person name="Dixit R."/>
            <person name="Oppert B."/>
            <person name="Jiang H."/>
            <person name="Zou Z."/>
            <person name="Marshall J."/>
            <person name="Elpidina E."/>
            <person name="Vinokurov K."/>
            <person name="Oppert C."/>
            <person name="Zou Z."/>
            <person name="Evans J."/>
            <person name="Lu Z."/>
            <person name="Zhao P."/>
            <person name="Sumathipala N."/>
            <person name="Altincicek B."/>
            <person name="Vilcinskas A."/>
            <person name="Williams M."/>
            <person name="Hultmark D."/>
            <person name="Hetru C."/>
            <person name="Jiang H."/>
            <person name="Grimmelikhuijzen C.J."/>
            <person name="Hauser F."/>
            <person name="Cazzamali G."/>
            <person name="Williamson M."/>
            <person name="Park Y."/>
            <person name="Li B."/>
            <person name="Tanaka Y."/>
            <person name="Predel R."/>
            <person name="Neupert S."/>
            <person name="Schachtner J."/>
            <person name="Verleyen P."/>
            <person name="Raible F."/>
            <person name="Bork P."/>
            <person name="Friedrich M."/>
            <person name="Walden K.K."/>
            <person name="Robertson H.M."/>
            <person name="Angeli S."/>
            <person name="Foret S."/>
            <person name="Bucher G."/>
            <person name="Schuetz S."/>
            <person name="Maleszka R."/>
            <person name="Wimmer E.A."/>
            <person name="Beeman R.W."/>
            <person name="Lorenzen M."/>
            <person name="Tomoyasu Y."/>
            <person name="Miller S.C."/>
            <person name="Grossmann D."/>
            <person name="Bucher G."/>
        </authorList>
    </citation>
    <scope>NUCLEOTIDE SEQUENCE [LARGE SCALE GENOMIC DNA]</scope>
    <source>
        <strain evidence="1 2">Georgia GA2</strain>
    </source>
</reference>
<dbReference type="HOGENOM" id="CLU_944010_0_0_1"/>
<keyword evidence="2" id="KW-1185">Reference proteome</keyword>
<dbReference type="PANTHER" id="PTHR37162:SF1">
    <property type="entry name" value="BED-TYPE DOMAIN-CONTAINING PROTEIN"/>
    <property type="match status" value="1"/>
</dbReference>
<dbReference type="OMA" id="TEWRYLR"/>
<dbReference type="Proteomes" id="UP000007266">
    <property type="component" value="Unassembled WGS sequence"/>
</dbReference>